<evidence type="ECO:0000256" key="3">
    <source>
        <dbReference type="ARBA" id="ARBA00022806"/>
    </source>
</evidence>
<evidence type="ECO:0000313" key="8">
    <source>
        <dbReference type="Proteomes" id="UP000244908"/>
    </source>
</evidence>
<dbReference type="AlphaFoldDB" id="A0A2Y9TUL9"/>
<dbReference type="Pfam" id="PF00580">
    <property type="entry name" value="UvrD-helicase"/>
    <property type="match status" value="1"/>
</dbReference>
<dbReference type="PANTHER" id="PTHR11070">
    <property type="entry name" value="UVRD / RECB / PCRA DNA HELICASE FAMILY MEMBER"/>
    <property type="match status" value="1"/>
</dbReference>
<dbReference type="PROSITE" id="PS51198">
    <property type="entry name" value="UVRD_HELICASE_ATP_BIND"/>
    <property type="match status" value="1"/>
</dbReference>
<dbReference type="InterPro" id="IPR000212">
    <property type="entry name" value="DNA_helicase_UvrD/REP"/>
</dbReference>
<feature type="binding site" evidence="5">
    <location>
        <begin position="248"/>
        <end position="255"/>
    </location>
    <ligand>
        <name>ATP</name>
        <dbReference type="ChEBI" id="CHEBI:30616"/>
    </ligand>
</feature>
<dbReference type="RefSeq" id="WP_108899421.1">
    <property type="nucleotide sequence ID" value="NZ_CP029185.2"/>
</dbReference>
<organism evidence="7 8">
    <name type="scientific">Limnobaculum parvum</name>
    <dbReference type="NCBI Taxonomy" id="2172103"/>
    <lineage>
        <taxon>Bacteria</taxon>
        <taxon>Pseudomonadati</taxon>
        <taxon>Pseudomonadota</taxon>
        <taxon>Gammaproteobacteria</taxon>
        <taxon>Enterobacterales</taxon>
        <taxon>Budviciaceae</taxon>
        <taxon>Limnobaculum</taxon>
    </lineage>
</organism>
<reference evidence="7 8" key="1">
    <citation type="journal article" date="2019" name="Int. J. Syst. Evol. Microbiol.">
        <title>Limnobaculum parvum gen. nov., sp. nov., isolated from a freshwater lake.</title>
        <authorList>
            <person name="Baek C."/>
            <person name="Shin S.K."/>
            <person name="Yi H."/>
        </authorList>
    </citation>
    <scope>NUCLEOTIDE SEQUENCE [LARGE SCALE GENOMIC DNA]</scope>
    <source>
        <strain evidence="7 8">HYN0051</strain>
    </source>
</reference>
<dbReference type="InterPro" id="IPR014016">
    <property type="entry name" value="UvrD-like_ATP-bd"/>
</dbReference>
<keyword evidence="8" id="KW-1185">Reference proteome</keyword>
<dbReference type="EMBL" id="CP029185">
    <property type="protein sequence ID" value="AWH87332.1"/>
    <property type="molecule type" value="Genomic_DNA"/>
</dbReference>
<keyword evidence="2 5" id="KW-0378">Hydrolase</keyword>
<dbReference type="GO" id="GO:0003677">
    <property type="term" value="F:DNA binding"/>
    <property type="evidence" value="ECO:0007669"/>
    <property type="project" value="InterPro"/>
</dbReference>
<dbReference type="SUPFAM" id="SSF52540">
    <property type="entry name" value="P-loop containing nucleoside triphosphate hydrolases"/>
    <property type="match status" value="1"/>
</dbReference>
<dbReference type="KEGG" id="lpv:HYN51_01395"/>
<proteinExistence type="predicted"/>
<keyword evidence="3 5" id="KW-0347">Helicase</keyword>
<keyword evidence="1 5" id="KW-0547">Nucleotide-binding</keyword>
<sequence length="757" mass="85408">MSFVVIDYFAAKEIVSTKNLQSADYDKGKLLAECIKESKEHDFSNNIKAHVTNGGLYLLTIKKNKSVLLVFDTTAFKGFERPNNEIITIIQKSCRLAIKIWDGIGHSPCEKIISNSSFIALLPFSFSTGKSYKVILDKSPDKERQEKRNESSLLIFQDGFEVISKEPKLSIFRKARDNYASIDTALIFNKDKDSEIESNNYINVNNIDGEKTFSIDPYMGMDYWKKNLTETQSRFVFSSSFGPDILTGAAGTGKTLSLILRCIIQLINAEENDLPYKSVLLTHSKATKYNIETILASNGGERFINSDKNQSVVVTTLQEWCIENLGNRIEATEYLDSDAFESKQTQLLYINEAVEDFMINDYAGALSFISEELKDFFSKNDWWHISIILQDEISVYIKGRAAENFDIYKTLVRSEYSIPLKNEDDYKTIFSIFNKYYDKLIALNQFDSDDIILSALQETSTPIWKRRRIASGFDVIYIDETHLFNINELSLFHNLLKPNSNNIIFTMDRSQAIGDTTITKHDVSLKINAKITEEHGLNAVFRSSEHIVNLASCVLASGALLFNNLENPLFGAMSGHTAVIDEKSPIPYIVSKQNKNEMIKSTFLLVDNIANKQGLKRSDVLIIPCSDDMLEATKTYASESNISLKSIEQRGDIIVLESAASSNSYIIGGMEYIGGLEFPAIIILGIDDDKFPRKSANTGESSHYLNYSAFNLLYVAITRAKYEVAFIHEKTQRISELLDSALSEGLVIYDEDLSKDI</sequence>
<keyword evidence="4 5" id="KW-0067">ATP-binding</keyword>
<accession>A0A2Y9TUL9</accession>
<evidence type="ECO:0000259" key="6">
    <source>
        <dbReference type="PROSITE" id="PS51198"/>
    </source>
</evidence>
<name>A0A2Y9TUL9_9GAMM</name>
<dbReference type="Gene3D" id="3.40.50.300">
    <property type="entry name" value="P-loop containing nucleotide triphosphate hydrolases"/>
    <property type="match status" value="3"/>
</dbReference>
<dbReference type="GO" id="GO:0003678">
    <property type="term" value="F:DNA helicase activity"/>
    <property type="evidence" value="ECO:0007669"/>
    <property type="project" value="InterPro"/>
</dbReference>
<gene>
    <name evidence="7" type="ORF">HYN51_01395</name>
</gene>
<evidence type="ECO:0000313" key="7">
    <source>
        <dbReference type="EMBL" id="AWH87332.1"/>
    </source>
</evidence>
<dbReference type="GO" id="GO:0005524">
    <property type="term" value="F:ATP binding"/>
    <property type="evidence" value="ECO:0007669"/>
    <property type="project" value="UniProtKB-UniRule"/>
</dbReference>
<feature type="domain" description="UvrD-like helicase ATP-binding" evidence="6">
    <location>
        <begin position="227"/>
        <end position="544"/>
    </location>
</feature>
<evidence type="ECO:0000256" key="5">
    <source>
        <dbReference type="PROSITE-ProRule" id="PRU00560"/>
    </source>
</evidence>
<protein>
    <submittedName>
        <fullName evidence="7">DNA helicase UvrD</fullName>
    </submittedName>
</protein>
<evidence type="ECO:0000256" key="1">
    <source>
        <dbReference type="ARBA" id="ARBA00022741"/>
    </source>
</evidence>
<dbReference type="InterPro" id="IPR027417">
    <property type="entry name" value="P-loop_NTPase"/>
</dbReference>
<evidence type="ECO:0000256" key="4">
    <source>
        <dbReference type="ARBA" id="ARBA00022840"/>
    </source>
</evidence>
<evidence type="ECO:0000256" key="2">
    <source>
        <dbReference type="ARBA" id="ARBA00022801"/>
    </source>
</evidence>
<dbReference type="Proteomes" id="UP000244908">
    <property type="component" value="Chromosome"/>
</dbReference>
<dbReference type="GO" id="GO:0016787">
    <property type="term" value="F:hydrolase activity"/>
    <property type="evidence" value="ECO:0007669"/>
    <property type="project" value="UniProtKB-UniRule"/>
</dbReference>
<dbReference type="OrthoDB" id="5441773at2"/>